<gene>
    <name evidence="9" type="ORF">KP509_24G021200</name>
</gene>
<feature type="region of interest" description="Disordered" evidence="7">
    <location>
        <begin position="562"/>
        <end position="607"/>
    </location>
</feature>
<dbReference type="EMBL" id="CM035429">
    <property type="protein sequence ID" value="KAH7299620.1"/>
    <property type="molecule type" value="Genomic_DNA"/>
</dbReference>
<dbReference type="SUPFAM" id="SSF54236">
    <property type="entry name" value="Ubiquitin-like"/>
    <property type="match status" value="1"/>
</dbReference>
<reference evidence="9" key="1">
    <citation type="submission" date="2021-08" db="EMBL/GenBank/DDBJ databases">
        <title>WGS assembly of Ceratopteris richardii.</title>
        <authorList>
            <person name="Marchant D.B."/>
            <person name="Chen G."/>
            <person name="Jenkins J."/>
            <person name="Shu S."/>
            <person name="Leebens-Mack J."/>
            <person name="Grimwood J."/>
            <person name="Schmutz J."/>
            <person name="Soltis P."/>
            <person name="Soltis D."/>
            <person name="Chen Z.-H."/>
        </authorList>
    </citation>
    <scope>NUCLEOTIDE SEQUENCE</scope>
    <source>
        <strain evidence="9">Whitten #5841</strain>
        <tissue evidence="9">Leaf</tissue>
    </source>
</reference>
<dbReference type="Proteomes" id="UP000825935">
    <property type="component" value="Chromosome 24"/>
</dbReference>
<evidence type="ECO:0000256" key="4">
    <source>
        <dbReference type="ARBA" id="ARBA00022741"/>
    </source>
</evidence>
<dbReference type="GO" id="GO:0005524">
    <property type="term" value="F:ATP binding"/>
    <property type="evidence" value="ECO:0007669"/>
    <property type="project" value="UniProtKB-KW"/>
</dbReference>
<keyword evidence="10" id="KW-1185">Reference proteome</keyword>
<keyword evidence="6" id="KW-0067">ATP-binding</keyword>
<dbReference type="EC" id="2.7.1.67" evidence="2"/>
<evidence type="ECO:0000313" key="9">
    <source>
        <dbReference type="EMBL" id="KAH7299623.1"/>
    </source>
</evidence>
<dbReference type="EMBL" id="CM035429">
    <property type="protein sequence ID" value="KAH7299625.1"/>
    <property type="molecule type" value="Genomic_DNA"/>
</dbReference>
<dbReference type="PANTHER" id="PTHR45800:SF11">
    <property type="entry name" value="PHOSPHATIDYLINOSITOL 3-KINASE-RELATED PROTEIN KINASE"/>
    <property type="match status" value="1"/>
</dbReference>
<protein>
    <recommendedName>
        <fullName evidence="2">1-phosphatidylinositol 4-kinase</fullName>
        <ecNumber evidence="2">2.7.1.67</ecNumber>
    </recommendedName>
</protein>
<dbReference type="InterPro" id="IPR000403">
    <property type="entry name" value="PI3/4_kinase_cat_dom"/>
</dbReference>
<evidence type="ECO:0000259" key="8">
    <source>
        <dbReference type="PROSITE" id="PS50290"/>
    </source>
</evidence>
<dbReference type="InterPro" id="IPR044571">
    <property type="entry name" value="P4KG1-8"/>
</dbReference>
<dbReference type="CDD" id="cd17039">
    <property type="entry name" value="Ubl_ubiquitin_like"/>
    <property type="match status" value="1"/>
</dbReference>
<dbReference type="EMBL" id="CM035429">
    <property type="protein sequence ID" value="KAH7299622.1"/>
    <property type="molecule type" value="Genomic_DNA"/>
</dbReference>
<dbReference type="EMBL" id="CM035429">
    <property type="protein sequence ID" value="KAH7299628.1"/>
    <property type="molecule type" value="Genomic_DNA"/>
</dbReference>
<evidence type="ECO:0000313" key="10">
    <source>
        <dbReference type="Proteomes" id="UP000825935"/>
    </source>
</evidence>
<evidence type="ECO:0000256" key="3">
    <source>
        <dbReference type="ARBA" id="ARBA00022679"/>
    </source>
</evidence>
<evidence type="ECO:0000256" key="6">
    <source>
        <dbReference type="ARBA" id="ARBA00022840"/>
    </source>
</evidence>
<dbReference type="InterPro" id="IPR029071">
    <property type="entry name" value="Ubiquitin-like_domsf"/>
</dbReference>
<feature type="compositionally biased region" description="Polar residues" evidence="7">
    <location>
        <begin position="566"/>
        <end position="582"/>
    </location>
</feature>
<keyword evidence="4" id="KW-0547">Nucleotide-binding</keyword>
<comment type="caution">
    <text evidence="9">The sequence shown here is derived from an EMBL/GenBank/DDBJ whole genome shotgun (WGS) entry which is preliminary data.</text>
</comment>
<comment type="similarity">
    <text evidence="1">Belongs to the PI3/PI4-kinase family. Type II PI4K subfamily.</text>
</comment>
<dbReference type="EMBL" id="CM035429">
    <property type="protein sequence ID" value="KAH7299623.1"/>
    <property type="molecule type" value="Genomic_DNA"/>
</dbReference>
<dbReference type="EMBL" id="CM035429">
    <property type="protein sequence ID" value="KAH7299627.1"/>
    <property type="molecule type" value="Genomic_DNA"/>
</dbReference>
<dbReference type="OrthoDB" id="5839at2759"/>
<evidence type="ECO:0000256" key="7">
    <source>
        <dbReference type="SAM" id="MobiDB-lite"/>
    </source>
</evidence>
<keyword evidence="3" id="KW-0808">Transferase</keyword>
<organism evidence="9 10">
    <name type="scientific">Ceratopteris richardii</name>
    <name type="common">Triangle waterfern</name>
    <dbReference type="NCBI Taxonomy" id="49495"/>
    <lineage>
        <taxon>Eukaryota</taxon>
        <taxon>Viridiplantae</taxon>
        <taxon>Streptophyta</taxon>
        <taxon>Embryophyta</taxon>
        <taxon>Tracheophyta</taxon>
        <taxon>Polypodiopsida</taxon>
        <taxon>Polypodiidae</taxon>
        <taxon>Polypodiales</taxon>
        <taxon>Pteridineae</taxon>
        <taxon>Pteridaceae</taxon>
        <taxon>Parkerioideae</taxon>
        <taxon>Ceratopteris</taxon>
    </lineage>
</organism>
<dbReference type="EMBL" id="CM035429">
    <property type="protein sequence ID" value="KAH7299624.1"/>
    <property type="molecule type" value="Genomic_DNA"/>
</dbReference>
<feature type="domain" description="PI3K/PI4K catalytic" evidence="8">
    <location>
        <begin position="161"/>
        <end position="470"/>
    </location>
</feature>
<feature type="region of interest" description="Disordered" evidence="7">
    <location>
        <begin position="655"/>
        <end position="679"/>
    </location>
</feature>
<accession>A0A8T2RW21</accession>
<proteinExistence type="inferred from homology"/>
<keyword evidence="5" id="KW-0418">Kinase</keyword>
<name>A0A8T2RW21_CERRI</name>
<dbReference type="Gene3D" id="3.10.20.90">
    <property type="entry name" value="Phosphatidylinositol 3-kinase Catalytic Subunit, Chain A, domain 1"/>
    <property type="match status" value="1"/>
</dbReference>
<evidence type="ECO:0000256" key="1">
    <source>
        <dbReference type="ARBA" id="ARBA00008941"/>
    </source>
</evidence>
<sequence>MPPSVESPVQTRIPIPICDGLYGNGKNGSGGSHTRAAARRRIFVQTDTGSVLGIELDKADNVQIVKKKMQALCNVPAEQSDLIFGDTVFKGDLSEVRNDSPLLLTRELQRSLSTPCIYPFPDKDLQVSDDKSKPFEVVGGLTCCANMKFILKEINKAIRCGIEPTPVSGGLGGAYYFRNTNGDTVAIVKPTDEEPFAPNNPKGYIGRTLGQPGVKKAVRVGETGVREVAAYLLDHGNFARVPPTVLVKVAHHAFHVNDSPTGCKRADKVFQPISKLASCQKFVHHDYDANDRGTSCFSVADVHRIGILDIRICNTDRHAGNILISNVKPLDNAWKCSDAHVNGSLELIPIDHGLCLPEALEDAYFEWLHWPQASVPFSEQELDYISRLDEHKDADMLRRELPMLRESCFRILILCTTLLKRAAVAGLCLAEIGEMMTRDGMEDHSEFEVLCIHAKLEAEKDLAEKRCVDDDDYDDAAVSDISVVDDFHEQFEFELDHDFDYKLNSMINDTQFPSVKEDIMLTELLSFPFFQDLSSNNSYTVSSRNLQLTTVPIWQEALPLEEEEGTSTAPSKVMAQRQSSRIGKNGSLPKHGCRTDIKSPRSPRVNHSARLQADFRPLLEGEERCSFAANNKKIGRAFQVSNMGSPKISSLRSEGFHKHKKGHPGGQECKTTEGKVNSNSCSPSFLPGDISDELWGSFMSHFEDLLESVLANKRDRSVSCRQRLGMSCQF</sequence>
<dbReference type="GO" id="GO:0004430">
    <property type="term" value="F:1-phosphatidylinositol 4-kinase activity"/>
    <property type="evidence" value="ECO:0007669"/>
    <property type="project" value="UniProtKB-EC"/>
</dbReference>
<dbReference type="Pfam" id="PF00454">
    <property type="entry name" value="PI3_PI4_kinase"/>
    <property type="match status" value="1"/>
</dbReference>
<evidence type="ECO:0000256" key="2">
    <source>
        <dbReference type="ARBA" id="ARBA00012169"/>
    </source>
</evidence>
<dbReference type="AlphaFoldDB" id="A0A8T2RW21"/>
<dbReference type="PANTHER" id="PTHR45800">
    <property type="entry name" value="PHOSPHATIDYLINOSITOL 4-KINASE GAMMA"/>
    <property type="match status" value="1"/>
</dbReference>
<evidence type="ECO:0000256" key="5">
    <source>
        <dbReference type="ARBA" id="ARBA00022777"/>
    </source>
</evidence>
<dbReference type="PROSITE" id="PS50290">
    <property type="entry name" value="PI3_4_KINASE_3"/>
    <property type="match status" value="1"/>
</dbReference>